<proteinExistence type="predicted"/>
<feature type="region of interest" description="Disordered" evidence="1">
    <location>
        <begin position="511"/>
        <end position="531"/>
    </location>
</feature>
<dbReference type="InterPro" id="IPR027417">
    <property type="entry name" value="P-loop_NTPase"/>
</dbReference>
<dbReference type="Pfam" id="PF01712">
    <property type="entry name" value="dNK"/>
    <property type="match status" value="1"/>
</dbReference>
<gene>
    <name evidence="4" type="ORF">TSIB3V08_LOCUS126</name>
</gene>
<dbReference type="InterPro" id="IPR050566">
    <property type="entry name" value="Deoxyribonucleoside_kinase"/>
</dbReference>
<evidence type="ECO:0000313" key="4">
    <source>
        <dbReference type="EMBL" id="CAD7255834.1"/>
    </source>
</evidence>
<accession>A0A7R9AL68</accession>
<feature type="domain" description="Deoxynucleoside kinase" evidence="3">
    <location>
        <begin position="82"/>
        <end position="301"/>
    </location>
</feature>
<dbReference type="AlphaFoldDB" id="A0A7R9AL68"/>
<name>A0A7R9AL68_TIMSH</name>
<reference evidence="4" key="1">
    <citation type="submission" date="2020-11" db="EMBL/GenBank/DDBJ databases">
        <authorList>
            <person name="Tran Van P."/>
        </authorList>
    </citation>
    <scope>NUCLEOTIDE SEQUENCE</scope>
</reference>
<dbReference type="PANTHER" id="PTHR10513">
    <property type="entry name" value="DEOXYNUCLEOSIDE KINASE"/>
    <property type="match status" value="1"/>
</dbReference>
<keyword evidence="2" id="KW-0732">Signal</keyword>
<dbReference type="GO" id="GO:0006120">
    <property type="term" value="P:mitochondrial electron transport, NADH to ubiquinone"/>
    <property type="evidence" value="ECO:0007669"/>
    <property type="project" value="TreeGrafter"/>
</dbReference>
<dbReference type="Gene3D" id="3.40.50.300">
    <property type="entry name" value="P-loop containing nucleotide triphosphate hydrolases"/>
    <property type="match status" value="1"/>
</dbReference>
<organism evidence="4">
    <name type="scientific">Timema shepardi</name>
    <name type="common">Walking stick</name>
    <dbReference type="NCBI Taxonomy" id="629360"/>
    <lineage>
        <taxon>Eukaryota</taxon>
        <taxon>Metazoa</taxon>
        <taxon>Ecdysozoa</taxon>
        <taxon>Arthropoda</taxon>
        <taxon>Hexapoda</taxon>
        <taxon>Insecta</taxon>
        <taxon>Pterygota</taxon>
        <taxon>Neoptera</taxon>
        <taxon>Polyneoptera</taxon>
        <taxon>Phasmatodea</taxon>
        <taxon>Timematodea</taxon>
        <taxon>Timematoidea</taxon>
        <taxon>Timematidae</taxon>
        <taxon>Timema</taxon>
    </lineage>
</organism>
<feature type="signal peptide" evidence="2">
    <location>
        <begin position="1"/>
        <end position="16"/>
    </location>
</feature>
<evidence type="ECO:0000256" key="2">
    <source>
        <dbReference type="SAM" id="SignalP"/>
    </source>
</evidence>
<dbReference type="EMBL" id="OC000034">
    <property type="protein sequence ID" value="CAD7255834.1"/>
    <property type="molecule type" value="Genomic_DNA"/>
</dbReference>
<dbReference type="InterPro" id="IPR031314">
    <property type="entry name" value="DNK_dom"/>
</dbReference>
<evidence type="ECO:0000256" key="1">
    <source>
        <dbReference type="SAM" id="MobiDB-lite"/>
    </source>
</evidence>
<feature type="chain" id="PRO_5031042836" description="Deoxynucleoside kinase domain-containing protein" evidence="2">
    <location>
        <begin position="17"/>
        <end position="531"/>
    </location>
</feature>
<protein>
    <recommendedName>
        <fullName evidence="3">Deoxynucleoside kinase domain-containing protein</fullName>
    </recommendedName>
</protein>
<sequence>MRAMALVRIRFGRLLASPLGSAGRTCKVQSLFSPQCASISSIHVPDRIKRPPPFPYKEKQYNFFRSWFDSTTDRFNENTKVIVVDGPIAAGKSDCAQKLAKELDMLYFPEANMDMLYINPYGYDMRQLDPELPESCRSYDVKDLNLRPNLSNAPVLQLQMYVLRYSQYIDALGHVLSTGQGVVLDRCVYSDFVFLEALARQGFASKEACSVYYDIKQNTITELMRPHLVVYLDVPAAVVAERIKQRNLPYEVNSKLMNEKYLANIEELYKQRYLKEISTHAELLVYDWSNYGDIETVVEDIERVDFDCFGKYDPKMKDWRIFTTWEWNEARVRYTTDKHFLMNLLNVPRFDVPELLIDGHDSGQRWEVWMNAPGMKYAKGYNTDMGDTAVIYHHSYTGWIVLGQESNLDLLVTDKSSTASLTSYTTTTSTGMIPSARLESESVSIVCYVTSSFEVTATGDQSAHPASLHCVCVHTVSRALWTQMHHRAMGPGSPILTGLLLWSQDRGFKASIHPPCPSTSSTSRPGHTAEM</sequence>
<evidence type="ECO:0000259" key="3">
    <source>
        <dbReference type="Pfam" id="PF01712"/>
    </source>
</evidence>
<dbReference type="PANTHER" id="PTHR10513:SF15">
    <property type="entry name" value="NADH DEHYDROGENASE [UBIQUINONE] 1 ALPHA SUBCOMPLEX SUBUNIT 10, MITOCHONDRIAL"/>
    <property type="match status" value="1"/>
</dbReference>
<dbReference type="GO" id="GO:0005739">
    <property type="term" value="C:mitochondrion"/>
    <property type="evidence" value="ECO:0007669"/>
    <property type="project" value="GOC"/>
</dbReference>
<dbReference type="SUPFAM" id="SSF52540">
    <property type="entry name" value="P-loop containing nucleoside triphosphate hydrolases"/>
    <property type="match status" value="1"/>
</dbReference>